<dbReference type="InterPro" id="IPR023393">
    <property type="entry name" value="START-like_dom_sf"/>
</dbReference>
<keyword evidence="4" id="KW-0804">Transcription</keyword>
<dbReference type="SUPFAM" id="SSF46785">
    <property type="entry name" value="Winged helix' DNA-binding domain"/>
    <property type="match status" value="1"/>
</dbReference>
<dbReference type="EMBL" id="BNAW01000033">
    <property type="protein sequence ID" value="GHG31726.1"/>
    <property type="molecule type" value="Genomic_DNA"/>
</dbReference>
<evidence type="ECO:0000256" key="4">
    <source>
        <dbReference type="ARBA" id="ARBA00023163"/>
    </source>
</evidence>
<dbReference type="CDD" id="cd00090">
    <property type="entry name" value="HTH_ARSR"/>
    <property type="match status" value="1"/>
</dbReference>
<dbReference type="InterPro" id="IPR001845">
    <property type="entry name" value="HTH_ArsR_DNA-bd_dom"/>
</dbReference>
<gene>
    <name evidence="6" type="ORF">GCM10017567_59710</name>
</gene>
<sequence length="263" mass="28587">MDRIAAALGDAARWHIVELLAERPRSVGELAELTGLRQPQTTKHLQTLARAGLVTVFPLGQRRVHALEAEPLKAFAGRLQELADATEAHAGERDAVARYRAAIEAESAAAGADRRADGRTFAFDRLLPAPVTDVWRHWTDPELLASWWVPPSMTVAACVLEPRPGGRVVLGYRDADGEYHAEGRVRVAEEPARLGFELAVTGPASFTGHYDLELRPDPAGTRLRLGLRISATTVGAVPFVAGIETGWSQVLDRLTDVLSERKA</sequence>
<dbReference type="RefSeq" id="WP_191314643.1">
    <property type="nucleotide sequence ID" value="NZ_BNAW01000033.1"/>
</dbReference>
<comment type="caution">
    <text evidence="6">The sequence shown here is derived from an EMBL/GenBank/DDBJ whole genome shotgun (WGS) entry which is preliminary data.</text>
</comment>
<dbReference type="Gene3D" id="3.30.530.20">
    <property type="match status" value="1"/>
</dbReference>
<comment type="similarity">
    <text evidence="1">Belongs to the AHA1 family.</text>
</comment>
<evidence type="ECO:0000313" key="7">
    <source>
        <dbReference type="Proteomes" id="UP000649955"/>
    </source>
</evidence>
<dbReference type="PROSITE" id="PS50987">
    <property type="entry name" value="HTH_ARSR_2"/>
    <property type="match status" value="1"/>
</dbReference>
<dbReference type="InterPro" id="IPR051081">
    <property type="entry name" value="HTH_MetalResp_TranReg"/>
</dbReference>
<dbReference type="CDD" id="cd07814">
    <property type="entry name" value="SRPBCC_CalC_Aha1-like"/>
    <property type="match status" value="1"/>
</dbReference>
<evidence type="ECO:0000259" key="5">
    <source>
        <dbReference type="PROSITE" id="PS50987"/>
    </source>
</evidence>
<reference evidence="7" key="1">
    <citation type="journal article" date="2019" name="Int. J. Syst. Evol. Microbiol.">
        <title>The Global Catalogue of Microorganisms (GCM) 10K type strain sequencing project: providing services to taxonomists for standard genome sequencing and annotation.</title>
        <authorList>
            <consortium name="The Broad Institute Genomics Platform"/>
            <consortium name="The Broad Institute Genome Sequencing Center for Infectious Disease"/>
            <person name="Wu L."/>
            <person name="Ma J."/>
        </authorList>
    </citation>
    <scope>NUCLEOTIDE SEQUENCE [LARGE SCALE GENOMIC DNA]</scope>
    <source>
        <strain evidence="7">CGMCC 4.7680</strain>
    </source>
</reference>
<organism evidence="6 7">
    <name type="scientific">Amycolatopsis bullii</name>
    <dbReference type="NCBI Taxonomy" id="941987"/>
    <lineage>
        <taxon>Bacteria</taxon>
        <taxon>Bacillati</taxon>
        <taxon>Actinomycetota</taxon>
        <taxon>Actinomycetes</taxon>
        <taxon>Pseudonocardiales</taxon>
        <taxon>Pseudonocardiaceae</taxon>
        <taxon>Amycolatopsis</taxon>
    </lineage>
</organism>
<dbReference type="PANTHER" id="PTHR33154">
    <property type="entry name" value="TRANSCRIPTIONAL REGULATOR, ARSR FAMILY"/>
    <property type="match status" value="1"/>
</dbReference>
<dbReference type="SMART" id="SM00418">
    <property type="entry name" value="HTH_ARSR"/>
    <property type="match status" value="1"/>
</dbReference>
<dbReference type="Pfam" id="PF08327">
    <property type="entry name" value="AHSA1"/>
    <property type="match status" value="1"/>
</dbReference>
<dbReference type="InterPro" id="IPR013538">
    <property type="entry name" value="ASHA1/2-like_C"/>
</dbReference>
<accession>A0ABQ3KJZ5</accession>
<dbReference type="InterPro" id="IPR011991">
    <property type="entry name" value="ArsR-like_HTH"/>
</dbReference>
<dbReference type="InterPro" id="IPR036390">
    <property type="entry name" value="WH_DNA-bd_sf"/>
</dbReference>
<dbReference type="InterPro" id="IPR036388">
    <property type="entry name" value="WH-like_DNA-bd_sf"/>
</dbReference>
<protein>
    <submittedName>
        <fullName evidence="6">ArsR family transcriptional regulator</fullName>
    </submittedName>
</protein>
<evidence type="ECO:0000256" key="3">
    <source>
        <dbReference type="ARBA" id="ARBA00023125"/>
    </source>
</evidence>
<dbReference type="NCBIfam" id="NF033788">
    <property type="entry name" value="HTH_metalloreg"/>
    <property type="match status" value="1"/>
</dbReference>
<proteinExistence type="inferred from homology"/>
<evidence type="ECO:0000256" key="1">
    <source>
        <dbReference type="ARBA" id="ARBA00006817"/>
    </source>
</evidence>
<dbReference type="PANTHER" id="PTHR33154:SF33">
    <property type="entry name" value="TRANSCRIPTIONAL REPRESSOR SDPR"/>
    <property type="match status" value="1"/>
</dbReference>
<dbReference type="Gene3D" id="1.10.10.10">
    <property type="entry name" value="Winged helix-like DNA-binding domain superfamily/Winged helix DNA-binding domain"/>
    <property type="match status" value="1"/>
</dbReference>
<name>A0ABQ3KJZ5_9PSEU</name>
<keyword evidence="7" id="KW-1185">Reference proteome</keyword>
<keyword evidence="2" id="KW-0805">Transcription regulation</keyword>
<dbReference type="Proteomes" id="UP000649955">
    <property type="component" value="Unassembled WGS sequence"/>
</dbReference>
<dbReference type="SUPFAM" id="SSF55961">
    <property type="entry name" value="Bet v1-like"/>
    <property type="match status" value="1"/>
</dbReference>
<feature type="domain" description="HTH arsR-type" evidence="5">
    <location>
        <begin position="1"/>
        <end position="94"/>
    </location>
</feature>
<dbReference type="Pfam" id="PF01022">
    <property type="entry name" value="HTH_5"/>
    <property type="match status" value="1"/>
</dbReference>
<evidence type="ECO:0000313" key="6">
    <source>
        <dbReference type="EMBL" id="GHG31726.1"/>
    </source>
</evidence>
<keyword evidence="3" id="KW-0238">DNA-binding</keyword>
<evidence type="ECO:0000256" key="2">
    <source>
        <dbReference type="ARBA" id="ARBA00023015"/>
    </source>
</evidence>